<dbReference type="PROSITE" id="PS50138">
    <property type="entry name" value="BRCA2_REPEAT"/>
    <property type="match status" value="1"/>
</dbReference>
<sequence length="305" mass="35007">MKEQKIIGEKVSNESNNKTIVDMIYEDFSTTPFNNPITSPASRLKALKRSPLFIVLEKPKRDLVPIEDTLTDEQILDLNFKKSEVSHRDYDGIGEKETFKVNQTSVPSNHDRSDIDKNYHWDEDDDDVFTSIDMQQILKQNVQDNKSFFNIPVFPLNKCETQGTRKLLAPQEGKQSVGHLAQDICHPVNEILIENELKELKNEKEAIKINNQESSLTHLDFQTSNNNQIAMSEEKEYRKYKIEYQLNRQNTVKNSIDSSVQITVNTGFRTTNGKDISISKEGKKRLEDLLKELNQSANADNTEVG</sequence>
<evidence type="ECO:0000313" key="3">
    <source>
        <dbReference type="Proteomes" id="UP000091820"/>
    </source>
</evidence>
<dbReference type="EnsemblMetazoa" id="GBRI025891-RA">
    <property type="protein sequence ID" value="GBRI025891-PA"/>
    <property type="gene ID" value="GBRI025891"/>
</dbReference>
<dbReference type="AlphaFoldDB" id="A0A1A9WNA4"/>
<proteinExistence type="predicted"/>
<reference evidence="2" key="2">
    <citation type="submission" date="2020-05" db="UniProtKB">
        <authorList>
            <consortium name="EnsemblMetazoa"/>
        </authorList>
    </citation>
    <scope>IDENTIFICATION</scope>
    <source>
        <strain evidence="2">IAEA</strain>
    </source>
</reference>
<keyword evidence="1" id="KW-0175">Coiled coil</keyword>
<protein>
    <submittedName>
        <fullName evidence="2">Uncharacterized protein</fullName>
    </submittedName>
</protein>
<name>A0A1A9WNA4_9MUSC</name>
<dbReference type="InterPro" id="IPR002093">
    <property type="entry name" value="BRCA2_repeat"/>
</dbReference>
<organism evidence="2 3">
    <name type="scientific">Glossina brevipalpis</name>
    <dbReference type="NCBI Taxonomy" id="37001"/>
    <lineage>
        <taxon>Eukaryota</taxon>
        <taxon>Metazoa</taxon>
        <taxon>Ecdysozoa</taxon>
        <taxon>Arthropoda</taxon>
        <taxon>Hexapoda</taxon>
        <taxon>Insecta</taxon>
        <taxon>Pterygota</taxon>
        <taxon>Neoptera</taxon>
        <taxon>Endopterygota</taxon>
        <taxon>Diptera</taxon>
        <taxon>Brachycera</taxon>
        <taxon>Muscomorpha</taxon>
        <taxon>Hippoboscoidea</taxon>
        <taxon>Glossinidae</taxon>
        <taxon>Glossina</taxon>
    </lineage>
</organism>
<feature type="coiled-coil region" evidence="1">
    <location>
        <begin position="190"/>
        <end position="217"/>
    </location>
</feature>
<evidence type="ECO:0000313" key="2">
    <source>
        <dbReference type="EnsemblMetazoa" id="GBRI025891-PA"/>
    </source>
</evidence>
<dbReference type="STRING" id="37001.A0A1A9WNA4"/>
<dbReference type="Proteomes" id="UP000091820">
    <property type="component" value="Unassembled WGS sequence"/>
</dbReference>
<reference evidence="3" key="1">
    <citation type="submission" date="2014-03" db="EMBL/GenBank/DDBJ databases">
        <authorList>
            <person name="Aksoy S."/>
            <person name="Warren W."/>
            <person name="Wilson R.K."/>
        </authorList>
    </citation>
    <scope>NUCLEOTIDE SEQUENCE [LARGE SCALE GENOMIC DNA]</scope>
    <source>
        <strain evidence="3">IAEA</strain>
    </source>
</reference>
<evidence type="ECO:0000256" key="1">
    <source>
        <dbReference type="SAM" id="Coils"/>
    </source>
</evidence>
<accession>A0A1A9WNA4</accession>
<keyword evidence="3" id="KW-1185">Reference proteome</keyword>
<dbReference type="VEuPathDB" id="VectorBase:GBRI025891"/>